<name>A0A918GJ62_9PSEU</name>
<dbReference type="Pfam" id="PF12802">
    <property type="entry name" value="MarR_2"/>
    <property type="match status" value="1"/>
</dbReference>
<dbReference type="Gene3D" id="1.10.10.10">
    <property type="entry name" value="Winged helix-like DNA-binding domain superfamily/Winged helix DNA-binding domain"/>
    <property type="match status" value="1"/>
</dbReference>
<dbReference type="GO" id="GO:0006950">
    <property type="term" value="P:response to stress"/>
    <property type="evidence" value="ECO:0007669"/>
    <property type="project" value="TreeGrafter"/>
</dbReference>
<dbReference type="InterPro" id="IPR039422">
    <property type="entry name" value="MarR/SlyA-like"/>
</dbReference>
<proteinExistence type="predicted"/>
<evidence type="ECO:0000313" key="3">
    <source>
        <dbReference type="Proteomes" id="UP000660680"/>
    </source>
</evidence>
<dbReference type="Proteomes" id="UP000660680">
    <property type="component" value="Unassembled WGS sequence"/>
</dbReference>
<dbReference type="SMART" id="SM00347">
    <property type="entry name" value="HTH_MARR"/>
    <property type="match status" value="1"/>
</dbReference>
<comment type="caution">
    <text evidence="2">The sequence shown here is derived from an EMBL/GenBank/DDBJ whole genome shotgun (WGS) entry which is preliminary data.</text>
</comment>
<dbReference type="GO" id="GO:0003700">
    <property type="term" value="F:DNA-binding transcription factor activity"/>
    <property type="evidence" value="ECO:0007669"/>
    <property type="project" value="InterPro"/>
</dbReference>
<feature type="domain" description="HTH marR-type" evidence="1">
    <location>
        <begin position="7"/>
        <end position="141"/>
    </location>
</feature>
<evidence type="ECO:0000259" key="1">
    <source>
        <dbReference type="PROSITE" id="PS50995"/>
    </source>
</evidence>
<dbReference type="PRINTS" id="PR00598">
    <property type="entry name" value="HTHMARR"/>
</dbReference>
<reference evidence="2" key="2">
    <citation type="submission" date="2020-09" db="EMBL/GenBank/DDBJ databases">
        <authorList>
            <person name="Sun Q."/>
            <person name="Ohkuma M."/>
        </authorList>
    </citation>
    <scope>NUCLEOTIDE SEQUENCE</scope>
    <source>
        <strain evidence="2">JCM 3276</strain>
    </source>
</reference>
<sequence length="149" mass="15857">MAAEVPGPDEVAEIEGAALALGLVLTRANTSVYPKVPALQLRALHFVETVEPLTLTRLADMLGVLPSSASRLCDRLQSAGLLSRRPGAHDRREVELLVTDSGRDLLARLRRDRRADLGRVLAGMSAEGRAALLTGLREFTAVADAGVPV</sequence>
<keyword evidence="3" id="KW-1185">Reference proteome</keyword>
<evidence type="ECO:0000313" key="2">
    <source>
        <dbReference type="EMBL" id="GGS38567.1"/>
    </source>
</evidence>
<organism evidence="2 3">
    <name type="scientific">Actinokineospora fastidiosa</name>
    <dbReference type="NCBI Taxonomy" id="1816"/>
    <lineage>
        <taxon>Bacteria</taxon>
        <taxon>Bacillati</taxon>
        <taxon>Actinomycetota</taxon>
        <taxon>Actinomycetes</taxon>
        <taxon>Pseudonocardiales</taxon>
        <taxon>Pseudonocardiaceae</taxon>
        <taxon>Actinokineospora</taxon>
    </lineage>
</organism>
<reference evidence="2" key="1">
    <citation type="journal article" date="2014" name="Int. J. Syst. Evol. Microbiol.">
        <title>Complete genome sequence of Corynebacterium casei LMG S-19264T (=DSM 44701T), isolated from a smear-ripened cheese.</title>
        <authorList>
            <consortium name="US DOE Joint Genome Institute (JGI-PGF)"/>
            <person name="Walter F."/>
            <person name="Albersmeier A."/>
            <person name="Kalinowski J."/>
            <person name="Ruckert C."/>
        </authorList>
    </citation>
    <scope>NUCLEOTIDE SEQUENCE</scope>
    <source>
        <strain evidence="2">JCM 3276</strain>
    </source>
</reference>
<dbReference type="PANTHER" id="PTHR33164">
    <property type="entry name" value="TRANSCRIPTIONAL REGULATOR, MARR FAMILY"/>
    <property type="match status" value="1"/>
</dbReference>
<gene>
    <name evidence="2" type="ORF">GCM10010171_36860</name>
</gene>
<dbReference type="InterPro" id="IPR036390">
    <property type="entry name" value="WH_DNA-bd_sf"/>
</dbReference>
<dbReference type="InterPro" id="IPR036388">
    <property type="entry name" value="WH-like_DNA-bd_sf"/>
</dbReference>
<dbReference type="EMBL" id="BMRB01000002">
    <property type="protein sequence ID" value="GGS38567.1"/>
    <property type="molecule type" value="Genomic_DNA"/>
</dbReference>
<accession>A0A918GJ62</accession>
<dbReference type="SUPFAM" id="SSF46785">
    <property type="entry name" value="Winged helix' DNA-binding domain"/>
    <property type="match status" value="1"/>
</dbReference>
<dbReference type="PROSITE" id="PS50995">
    <property type="entry name" value="HTH_MARR_2"/>
    <property type="match status" value="1"/>
</dbReference>
<dbReference type="InterPro" id="IPR000835">
    <property type="entry name" value="HTH_MarR-typ"/>
</dbReference>
<dbReference type="PANTHER" id="PTHR33164:SF103">
    <property type="entry name" value="REGULATORY PROTEIN MARR"/>
    <property type="match status" value="1"/>
</dbReference>
<dbReference type="AlphaFoldDB" id="A0A918GJ62"/>
<dbReference type="RefSeq" id="WP_189211596.1">
    <property type="nucleotide sequence ID" value="NZ_BMRB01000002.1"/>
</dbReference>
<protein>
    <recommendedName>
        <fullName evidence="1">HTH marR-type domain-containing protein</fullName>
    </recommendedName>
</protein>